<dbReference type="NCBIfam" id="NF002281">
    <property type="entry name" value="PRK01209.2-5"/>
    <property type="match status" value="1"/>
</dbReference>
<keyword evidence="10 11" id="KW-0472">Membrane</keyword>
<evidence type="ECO:0000256" key="3">
    <source>
        <dbReference type="ARBA" id="ARBA00004953"/>
    </source>
</evidence>
<dbReference type="Proteomes" id="UP000054016">
    <property type="component" value="Unassembled WGS sequence"/>
</dbReference>
<dbReference type="PANTHER" id="PTHR34308">
    <property type="entry name" value="COBALAMIN BIOSYNTHESIS PROTEIN CBIB"/>
    <property type="match status" value="1"/>
</dbReference>
<dbReference type="GO" id="GO:0048472">
    <property type="term" value="F:threonine-phosphate decarboxylase activity"/>
    <property type="evidence" value="ECO:0007669"/>
    <property type="project" value="InterPro"/>
</dbReference>
<keyword evidence="8 11" id="KW-0812">Transmembrane</keyword>
<organism evidence="12 13">
    <name type="scientific">miscellaneous Crenarchaeota group-1 archaeon SG8-32-3</name>
    <dbReference type="NCBI Taxonomy" id="1685125"/>
    <lineage>
        <taxon>Archaea</taxon>
        <taxon>Candidatus Bathyarchaeota</taxon>
        <taxon>MCG-1</taxon>
    </lineage>
</organism>
<evidence type="ECO:0000256" key="8">
    <source>
        <dbReference type="ARBA" id="ARBA00022692"/>
    </source>
</evidence>
<evidence type="ECO:0000256" key="1">
    <source>
        <dbReference type="ARBA" id="ARBA00003384"/>
    </source>
</evidence>
<feature type="transmembrane region" description="Helical" evidence="11">
    <location>
        <begin position="76"/>
        <end position="96"/>
    </location>
</feature>
<dbReference type="GO" id="GO:0009236">
    <property type="term" value="P:cobalamin biosynthetic process"/>
    <property type="evidence" value="ECO:0007669"/>
    <property type="project" value="UniProtKB-UniRule"/>
</dbReference>
<evidence type="ECO:0000256" key="9">
    <source>
        <dbReference type="ARBA" id="ARBA00022989"/>
    </source>
</evidence>
<comment type="caution">
    <text evidence="12">The sequence shown here is derived from an EMBL/GenBank/DDBJ whole genome shotgun (WGS) entry which is preliminary data.</text>
</comment>
<sequence length="313" mass="34851">MAILVDFLLGDPSPNNPQKYTHKLHPTVLMGKLTRMLEPKLKNPNPKIEKLGGVFLGLIIIIAFTLPVYFGLLLIYTWLGLIFYALVAVIILKLTICIKLETDWAKAAAKALESEDLTEAKKYSHFSRRDSKDLTCQQISSAVIESMAENLIDFKLSPILSYMFFGVSGAVAFRAINTLDGMVGFKDPEHIHVGWFSANLDTIVNYVPARFTAVLIVLASAIIGEDYKNAWAIAKRDHAKTPSRNHGWPMAAMAGALRLQLQKPGQYILGEPTEPLTPNKILSALRIRNTAVILCVLLALPVIMLIRLFFFPY</sequence>
<proteinExistence type="inferred from homology"/>
<reference evidence="13" key="1">
    <citation type="submission" date="2015-06" db="EMBL/GenBank/DDBJ databases">
        <title>New insights into the roles of widespread benthic archaea in carbon and nitrogen cycling.</title>
        <authorList>
            <person name="Lazar C.S."/>
            <person name="Baker B.J."/>
            <person name="Seitz K.W."/>
            <person name="Hyde A.S."/>
            <person name="Dick G.J."/>
            <person name="Hinrichs K.-U."/>
            <person name="Teske A.P."/>
        </authorList>
    </citation>
    <scope>NUCLEOTIDE SEQUENCE [LARGE SCALE GENOMIC DNA]</scope>
</reference>
<comment type="pathway">
    <text evidence="3 11">Cofactor biosynthesis; adenosylcobalamin biosynthesis.</text>
</comment>
<dbReference type="HAMAP" id="MF_00024">
    <property type="entry name" value="CobD_CbiB"/>
    <property type="match status" value="1"/>
</dbReference>
<dbReference type="PANTHER" id="PTHR34308:SF1">
    <property type="entry name" value="COBALAMIN BIOSYNTHESIS PROTEIN CBIB"/>
    <property type="match status" value="1"/>
</dbReference>
<dbReference type="AlphaFoldDB" id="A0A0M0BVN1"/>
<evidence type="ECO:0000256" key="10">
    <source>
        <dbReference type="ARBA" id="ARBA00023136"/>
    </source>
</evidence>
<comment type="subcellular location">
    <subcellularLocation>
        <location evidence="2 11">Cell membrane</location>
        <topology evidence="2 11">Multi-pass membrane protein</topology>
    </subcellularLocation>
</comment>
<keyword evidence="6 11" id="KW-1003">Cell membrane</keyword>
<dbReference type="GO" id="GO:0015420">
    <property type="term" value="F:ABC-type vitamin B12 transporter activity"/>
    <property type="evidence" value="ECO:0007669"/>
    <property type="project" value="UniProtKB-UniRule"/>
</dbReference>
<evidence type="ECO:0000256" key="4">
    <source>
        <dbReference type="ARBA" id="ARBA00006263"/>
    </source>
</evidence>
<dbReference type="Pfam" id="PF03186">
    <property type="entry name" value="CobD_Cbib"/>
    <property type="match status" value="1"/>
</dbReference>
<evidence type="ECO:0000256" key="6">
    <source>
        <dbReference type="ARBA" id="ARBA00022475"/>
    </source>
</evidence>
<comment type="function">
    <text evidence="1 11">Converts cobyric acid to cobinamide by the addition of aminopropanol on the F carboxylic group.</text>
</comment>
<evidence type="ECO:0000256" key="5">
    <source>
        <dbReference type="ARBA" id="ARBA00016185"/>
    </source>
</evidence>
<comment type="similarity">
    <text evidence="4 11">Belongs to the CobD/CbiB family.</text>
</comment>
<evidence type="ECO:0000256" key="2">
    <source>
        <dbReference type="ARBA" id="ARBA00004651"/>
    </source>
</evidence>
<gene>
    <name evidence="11" type="primary">cobD</name>
    <name evidence="12" type="ORF">AC478_00295</name>
</gene>
<feature type="transmembrane region" description="Helical" evidence="11">
    <location>
        <begin position="159"/>
        <end position="176"/>
    </location>
</feature>
<name>A0A0M0BVN1_9ARCH</name>
<dbReference type="EMBL" id="LFWV01000002">
    <property type="protein sequence ID" value="KON32425.1"/>
    <property type="molecule type" value="Genomic_DNA"/>
</dbReference>
<protein>
    <recommendedName>
        <fullName evidence="5 11">Probable cobalamin biosynthesis protein CobD</fullName>
    </recommendedName>
</protein>
<keyword evidence="9 11" id="KW-1133">Transmembrane helix</keyword>
<evidence type="ECO:0000313" key="13">
    <source>
        <dbReference type="Proteomes" id="UP000054016"/>
    </source>
</evidence>
<evidence type="ECO:0000313" key="12">
    <source>
        <dbReference type="EMBL" id="KON32425.1"/>
    </source>
</evidence>
<feature type="transmembrane region" description="Helical" evidence="11">
    <location>
        <begin position="203"/>
        <end position="223"/>
    </location>
</feature>
<dbReference type="InterPro" id="IPR004485">
    <property type="entry name" value="Cobalamin_biosynth_CobD/CbiB"/>
</dbReference>
<feature type="transmembrane region" description="Helical" evidence="11">
    <location>
        <begin position="290"/>
        <end position="310"/>
    </location>
</feature>
<accession>A0A0M0BVN1</accession>
<feature type="transmembrane region" description="Helical" evidence="11">
    <location>
        <begin position="51"/>
        <end position="70"/>
    </location>
</feature>
<dbReference type="UniPathway" id="UPA00148"/>
<keyword evidence="7 11" id="KW-0169">Cobalamin biosynthesis</keyword>
<evidence type="ECO:0000256" key="11">
    <source>
        <dbReference type="HAMAP-Rule" id="MF_00024"/>
    </source>
</evidence>
<dbReference type="GO" id="GO:0005886">
    <property type="term" value="C:plasma membrane"/>
    <property type="evidence" value="ECO:0007669"/>
    <property type="project" value="UniProtKB-SubCell"/>
</dbReference>
<evidence type="ECO:0000256" key="7">
    <source>
        <dbReference type="ARBA" id="ARBA00022573"/>
    </source>
</evidence>
<dbReference type="NCBIfam" id="TIGR00380">
    <property type="entry name" value="cobal_cbiB"/>
    <property type="match status" value="1"/>
</dbReference>